<dbReference type="PANTHER" id="PTHR12277:SF72">
    <property type="entry name" value="BAT5L PROTEIN"/>
    <property type="match status" value="1"/>
</dbReference>
<dbReference type="InterPro" id="IPR000073">
    <property type="entry name" value="AB_hydrolase_1"/>
</dbReference>
<comment type="caution">
    <text evidence="3">The sequence shown here is derived from an EMBL/GenBank/DDBJ whole genome shotgun (WGS) entry which is preliminary data.</text>
</comment>
<dbReference type="InterPro" id="IPR029058">
    <property type="entry name" value="AB_hydrolase_fold"/>
</dbReference>
<dbReference type="GO" id="GO:0047372">
    <property type="term" value="F:monoacylglycerol lipase activity"/>
    <property type="evidence" value="ECO:0007669"/>
    <property type="project" value="TreeGrafter"/>
</dbReference>
<keyword evidence="4" id="KW-1185">Reference proteome</keyword>
<protein>
    <recommendedName>
        <fullName evidence="2">AB hydrolase-1 domain-containing protein</fullName>
    </recommendedName>
</protein>
<dbReference type="Proteomes" id="UP001209878">
    <property type="component" value="Unassembled WGS sequence"/>
</dbReference>
<dbReference type="GO" id="GO:0006660">
    <property type="term" value="P:phosphatidylserine catabolic process"/>
    <property type="evidence" value="ECO:0007669"/>
    <property type="project" value="TreeGrafter"/>
</dbReference>
<dbReference type="GO" id="GO:0012505">
    <property type="term" value="C:endomembrane system"/>
    <property type="evidence" value="ECO:0007669"/>
    <property type="project" value="TreeGrafter"/>
</dbReference>
<evidence type="ECO:0000256" key="1">
    <source>
        <dbReference type="SAM" id="MobiDB-lite"/>
    </source>
</evidence>
<dbReference type="GO" id="GO:0052651">
    <property type="term" value="P:monoacylglycerol catabolic process"/>
    <property type="evidence" value="ECO:0007669"/>
    <property type="project" value="TreeGrafter"/>
</dbReference>
<evidence type="ECO:0000313" key="4">
    <source>
        <dbReference type="Proteomes" id="UP001209878"/>
    </source>
</evidence>
<feature type="region of interest" description="Disordered" evidence="1">
    <location>
        <begin position="683"/>
        <end position="705"/>
    </location>
</feature>
<dbReference type="SUPFAM" id="SSF53474">
    <property type="entry name" value="alpha/beta-Hydrolases"/>
    <property type="match status" value="1"/>
</dbReference>
<dbReference type="GO" id="GO:0004620">
    <property type="term" value="F:phospholipase activity"/>
    <property type="evidence" value="ECO:0007669"/>
    <property type="project" value="TreeGrafter"/>
</dbReference>
<accession>A0AAD9UGI1</accession>
<name>A0AAD9UGI1_RIDPI</name>
<evidence type="ECO:0000313" key="3">
    <source>
        <dbReference type="EMBL" id="KAK2188480.1"/>
    </source>
</evidence>
<proteinExistence type="predicted"/>
<feature type="domain" description="AB hydrolase-1" evidence="2">
    <location>
        <begin position="409"/>
        <end position="520"/>
    </location>
</feature>
<sequence length="705" mass="78660">MYLALQSPGSTVTWLYSHLALRSPGSTVTWLYGHLALRSPGSTVTWLYGHLALRSPGLQYGHLALRSPGSTVTWLYGHLALRSPGWASTVTWLYGHLAPTVTWLYGHLAYGHLALRSPGPTVTWLHGHLAPRSPGSTVTWLHGHLAPRSPGSTVTWLYGHLALRSPGLRSLGLRSPGSTVTWLVRRHLALTVTWLYGHLALRSPGSTVTWLYGHLALRSPGSTVTWLYGHLALRSPGPTVTWLYGHLALRSPWLYGHLALRSPGSTVTWLYGHLALRSPGSMVTCACKLSKYDFDFGHWPMTYKCRKGRVVVEKPPVVHRSFMAKIKDLPYGILSYVVAHSFGCMLLYPGATSLVQAVMGPALVQGRSKLIEEQKGQRAKLLTADNNEIDTMFIDRRNDPESCDGNMLVVCCEGNSGFYEVGCMNTPLEAGYSVLGWNHPGFGGSTGVPWPHAEQHAIDVVMQYAINKLHYRPEDIVLFAWSIGGYAASWAAQAYPKVKFVVLDATFDDILPLATAKMPESMHDLVTRTVKTYMRLNNAKQLYIQVPVLLIRRSRDEMITTRDPTELLSNRTNGVLSKLLQHRYPNLADATTLPYLKEWLQLERTNEAELLAKYNVTDANCCHEFVGRGTFPDPIGEDYPLERKVQLMLFLATKYMDEFDSTHCTQLPASMFRQPWLGYCPEEDSQDVDKKSLSGVPPDEDKKDI</sequence>
<organism evidence="3 4">
    <name type="scientific">Ridgeia piscesae</name>
    <name type="common">Tubeworm</name>
    <dbReference type="NCBI Taxonomy" id="27915"/>
    <lineage>
        <taxon>Eukaryota</taxon>
        <taxon>Metazoa</taxon>
        <taxon>Spiralia</taxon>
        <taxon>Lophotrochozoa</taxon>
        <taxon>Annelida</taxon>
        <taxon>Polychaeta</taxon>
        <taxon>Sedentaria</taxon>
        <taxon>Canalipalpata</taxon>
        <taxon>Sabellida</taxon>
        <taxon>Siboglinidae</taxon>
        <taxon>Ridgeia</taxon>
    </lineage>
</organism>
<dbReference type="PANTHER" id="PTHR12277">
    <property type="entry name" value="ALPHA/BETA HYDROLASE DOMAIN-CONTAINING PROTEIN"/>
    <property type="match status" value="1"/>
</dbReference>
<dbReference type="Pfam" id="PF00561">
    <property type="entry name" value="Abhydrolase_1"/>
    <property type="match status" value="1"/>
</dbReference>
<reference evidence="3" key="1">
    <citation type="journal article" date="2023" name="Mol. Biol. Evol.">
        <title>Third-Generation Sequencing Reveals the Adaptive Role of the Epigenome in Three Deep-Sea Polychaetes.</title>
        <authorList>
            <person name="Perez M."/>
            <person name="Aroh O."/>
            <person name="Sun Y."/>
            <person name="Lan Y."/>
            <person name="Juniper S.K."/>
            <person name="Young C.R."/>
            <person name="Angers B."/>
            <person name="Qian P.Y."/>
        </authorList>
    </citation>
    <scope>NUCLEOTIDE SEQUENCE</scope>
    <source>
        <strain evidence="3">R07B-5</strain>
    </source>
</reference>
<dbReference type="AlphaFoldDB" id="A0AAD9UGI1"/>
<gene>
    <name evidence="3" type="ORF">NP493_131g03036</name>
</gene>
<dbReference type="EMBL" id="JAODUO010000131">
    <property type="protein sequence ID" value="KAK2188480.1"/>
    <property type="molecule type" value="Genomic_DNA"/>
</dbReference>
<dbReference type="Gene3D" id="3.40.50.1820">
    <property type="entry name" value="alpha/beta hydrolase"/>
    <property type="match status" value="1"/>
</dbReference>
<evidence type="ECO:0000259" key="2">
    <source>
        <dbReference type="Pfam" id="PF00561"/>
    </source>
</evidence>